<dbReference type="InterPro" id="IPR053206">
    <property type="entry name" value="Dimeric_xanthone_biosynth"/>
</dbReference>
<dbReference type="PANTHER" id="PTHR38048:SF2">
    <property type="entry name" value="HEMERYTHRIN-LIKE DOMAIN-CONTAINING PROTEIN"/>
    <property type="match status" value="1"/>
</dbReference>
<protein>
    <recommendedName>
        <fullName evidence="3">Hemerythrin-like domain-containing protein</fullName>
    </recommendedName>
</protein>
<proteinExistence type="predicted"/>
<dbReference type="AlphaFoldDB" id="A0A4Q1BUU1"/>
<name>A0A4Q1BUU1_TREME</name>
<dbReference type="OrthoDB" id="58416at2759"/>
<evidence type="ECO:0000313" key="2">
    <source>
        <dbReference type="Proteomes" id="UP000289152"/>
    </source>
</evidence>
<dbReference type="VEuPathDB" id="FungiDB:TREMEDRAFT_61814"/>
<reference evidence="1 2" key="1">
    <citation type="submission" date="2016-06" db="EMBL/GenBank/DDBJ databases">
        <title>Evolution of pathogenesis and genome organization in the Tremellales.</title>
        <authorList>
            <person name="Cuomo C."/>
            <person name="Litvintseva A."/>
            <person name="Heitman J."/>
            <person name="Chen Y."/>
            <person name="Sun S."/>
            <person name="Springer D."/>
            <person name="Dromer F."/>
            <person name="Young S."/>
            <person name="Zeng Q."/>
            <person name="Chapman S."/>
            <person name="Gujja S."/>
            <person name="Saif S."/>
            <person name="Birren B."/>
        </authorList>
    </citation>
    <scope>NUCLEOTIDE SEQUENCE [LARGE SCALE GENOMIC DNA]</scope>
    <source>
        <strain evidence="1 2">ATCC 28783</strain>
    </source>
</reference>
<dbReference type="PANTHER" id="PTHR38048">
    <property type="entry name" value="EXPRESSED PROTEIN"/>
    <property type="match status" value="1"/>
</dbReference>
<evidence type="ECO:0008006" key="3">
    <source>
        <dbReference type="Google" id="ProtNLM"/>
    </source>
</evidence>
<dbReference type="InParanoid" id="A0A4Q1BUU1"/>
<dbReference type="EMBL" id="SDIL01000004">
    <property type="protein sequence ID" value="RXK41904.1"/>
    <property type="molecule type" value="Genomic_DNA"/>
</dbReference>
<evidence type="ECO:0000313" key="1">
    <source>
        <dbReference type="EMBL" id="RXK41904.1"/>
    </source>
</evidence>
<sequence>MPADSVFAGERYKQNMAILHKFAEGPMPRIHKNVWQWEMSTAHICFIENIERTYAYAVWATENNDLGNFLGFAEIAIVQICKHHQFEEDKIYPFFAKHSGIDPWSKNVAEHHTFSTPLELLWLYLRHSRETLSPPPKPVTSPVPTPPEEILSLDRSQAPLLDFNKPFDPYAMRRHMDSFMDILTQHLTDEIDTLTPEIMTHFPQEKDKELRKMMEEHFKAYDPAWFLCSAFTTVDITLLKEIIPLPFLVRRVLVPFILGPKYSGFWLYSKYPQNLTWAGTA</sequence>
<gene>
    <name evidence="1" type="ORF">M231_00625</name>
</gene>
<keyword evidence="2" id="KW-1185">Reference proteome</keyword>
<dbReference type="Proteomes" id="UP000289152">
    <property type="component" value="Unassembled WGS sequence"/>
</dbReference>
<organism evidence="1 2">
    <name type="scientific">Tremella mesenterica</name>
    <name type="common">Jelly fungus</name>
    <dbReference type="NCBI Taxonomy" id="5217"/>
    <lineage>
        <taxon>Eukaryota</taxon>
        <taxon>Fungi</taxon>
        <taxon>Dikarya</taxon>
        <taxon>Basidiomycota</taxon>
        <taxon>Agaricomycotina</taxon>
        <taxon>Tremellomycetes</taxon>
        <taxon>Tremellales</taxon>
        <taxon>Tremellaceae</taxon>
        <taxon>Tremella</taxon>
    </lineage>
</organism>
<accession>A0A4Q1BUU1</accession>
<dbReference type="Gene3D" id="1.20.120.520">
    <property type="entry name" value="nmb1532 protein domain like"/>
    <property type="match status" value="1"/>
</dbReference>
<comment type="caution">
    <text evidence="1">The sequence shown here is derived from an EMBL/GenBank/DDBJ whole genome shotgun (WGS) entry which is preliminary data.</text>
</comment>